<evidence type="ECO:0000313" key="1">
    <source>
        <dbReference type="EMBL" id="CAB9514174.1"/>
    </source>
</evidence>
<comment type="caution">
    <text evidence="1">The sequence shown here is derived from an EMBL/GenBank/DDBJ whole genome shotgun (WGS) entry which is preliminary data.</text>
</comment>
<sequence length="324" mass="35446">MAAEIVGGTSRPRTRSAAVSIKRIVASTSSQEVASTSSRKKAKTAWTDQLQRFEDMTPEQRAEALGSDKGFCVAEDISLEDFHKKCDEIEKGESEQAGIRWCFRMEFRKGKAWIYELPHAAHDRAAAEVIKRITMGMGAHADDVIMASSPRCDDNNGVNSFGPDGSVSEKFQRPGPGQPGAADATGNRFPNFIVEVAYDESAPHARRKAIAWLNASNNPNFAVQQVIVIKIGPPRVTRGNSRRMEAWRYEQAAPPAVNDYNNFAQHFDFGVPMNGPGLGVTAANQMVIQIPTASFYQPANVPGGMQASIDVDLFSIRDVIERST</sequence>
<organism evidence="1 2">
    <name type="scientific">Seminavis robusta</name>
    <dbReference type="NCBI Taxonomy" id="568900"/>
    <lineage>
        <taxon>Eukaryota</taxon>
        <taxon>Sar</taxon>
        <taxon>Stramenopiles</taxon>
        <taxon>Ochrophyta</taxon>
        <taxon>Bacillariophyta</taxon>
        <taxon>Bacillariophyceae</taxon>
        <taxon>Bacillariophycidae</taxon>
        <taxon>Naviculales</taxon>
        <taxon>Naviculaceae</taxon>
        <taxon>Seminavis</taxon>
    </lineage>
</organism>
<dbReference type="EMBL" id="CAICTM010000635">
    <property type="protein sequence ID" value="CAB9514174.1"/>
    <property type="molecule type" value="Genomic_DNA"/>
</dbReference>
<keyword evidence="2" id="KW-1185">Reference proteome</keyword>
<reference evidence="1" key="1">
    <citation type="submission" date="2020-06" db="EMBL/GenBank/DDBJ databases">
        <authorList>
            <consortium name="Plant Systems Biology data submission"/>
        </authorList>
    </citation>
    <scope>NUCLEOTIDE SEQUENCE</scope>
    <source>
        <strain evidence="1">D6</strain>
    </source>
</reference>
<name>A0A9N8E9B9_9STRA</name>
<protein>
    <submittedName>
        <fullName evidence="1">Uncharacterized protein</fullName>
    </submittedName>
</protein>
<dbReference type="Proteomes" id="UP001153069">
    <property type="component" value="Unassembled WGS sequence"/>
</dbReference>
<accession>A0A9N8E9B9</accession>
<evidence type="ECO:0000313" key="2">
    <source>
        <dbReference type="Proteomes" id="UP001153069"/>
    </source>
</evidence>
<dbReference type="AlphaFoldDB" id="A0A9N8E9B9"/>
<proteinExistence type="predicted"/>
<dbReference type="OrthoDB" id="76567at2759"/>
<gene>
    <name evidence="1" type="ORF">SEMRO_636_G179350.1</name>
</gene>